<protein>
    <recommendedName>
        <fullName evidence="4">Outer membrane protein beta-barrel domain-containing protein</fullName>
    </recommendedName>
</protein>
<keyword evidence="3" id="KW-1185">Reference proteome</keyword>
<evidence type="ECO:0000256" key="1">
    <source>
        <dbReference type="SAM" id="SignalP"/>
    </source>
</evidence>
<comment type="caution">
    <text evidence="2">The sequence shown here is derived from an EMBL/GenBank/DDBJ whole genome shotgun (WGS) entry which is preliminary data.</text>
</comment>
<reference evidence="2" key="1">
    <citation type="submission" date="2021-11" db="EMBL/GenBank/DDBJ databases">
        <title>Vibrio ZSDE26 sp. nov. and Vibrio ZSDZ34 sp. nov., isolated from coastal seawater in Qingdao.</title>
        <authorList>
            <person name="Zhang P."/>
        </authorList>
    </citation>
    <scope>NUCLEOTIDE SEQUENCE</scope>
    <source>
        <strain evidence="2">ZSDE26</strain>
    </source>
</reference>
<feature type="signal peptide" evidence="1">
    <location>
        <begin position="1"/>
        <end position="18"/>
    </location>
</feature>
<evidence type="ECO:0008006" key="4">
    <source>
        <dbReference type="Google" id="ProtNLM"/>
    </source>
</evidence>
<accession>A0A9X1XGF3</accession>
<dbReference type="Proteomes" id="UP001139559">
    <property type="component" value="Unassembled WGS sequence"/>
</dbReference>
<proteinExistence type="predicted"/>
<sequence length="162" mass="17493">MKRLLVITLLSTPLTAAAMGVHLSPEIKAGNLFGAGLQIGATDVGKLAALYLSYNQMSYDDTVYDHSSKSYRIGMQKMYGHDSRMGFQVEIGGAQYVGTRDLWNGPQHRKSNGLSLGGAYVYQASNSIALRGGVDFNTYGMGNAYFAYGVQPSFSLGVIFNL</sequence>
<name>A0A9X1XGF3_9VIBR</name>
<evidence type="ECO:0000313" key="3">
    <source>
        <dbReference type="Proteomes" id="UP001139559"/>
    </source>
</evidence>
<feature type="chain" id="PRO_5040962526" description="Outer membrane protein beta-barrel domain-containing protein" evidence="1">
    <location>
        <begin position="19"/>
        <end position="162"/>
    </location>
</feature>
<organism evidence="2 3">
    <name type="scientific">Vibrio amylolyticus</name>
    <dbReference type="NCBI Taxonomy" id="2847292"/>
    <lineage>
        <taxon>Bacteria</taxon>
        <taxon>Pseudomonadati</taxon>
        <taxon>Pseudomonadota</taxon>
        <taxon>Gammaproteobacteria</taxon>
        <taxon>Vibrionales</taxon>
        <taxon>Vibrionaceae</taxon>
        <taxon>Vibrio</taxon>
    </lineage>
</organism>
<dbReference type="EMBL" id="JAJHVV010000002">
    <property type="protein sequence ID" value="MCK6262529.1"/>
    <property type="molecule type" value="Genomic_DNA"/>
</dbReference>
<dbReference type="RefSeq" id="WP_248007637.1">
    <property type="nucleotide sequence ID" value="NZ_JAJHVV010000002.1"/>
</dbReference>
<evidence type="ECO:0000313" key="2">
    <source>
        <dbReference type="EMBL" id="MCK6262529.1"/>
    </source>
</evidence>
<keyword evidence="1" id="KW-0732">Signal</keyword>
<gene>
    <name evidence="2" type="ORF">KP803_04500</name>
</gene>
<dbReference type="AlphaFoldDB" id="A0A9X1XGF3"/>